<proteinExistence type="predicted"/>
<accession>A0A1H3PHP6</accession>
<dbReference type="EMBL" id="FNON01000008">
    <property type="protein sequence ID" value="SDZ00581.1"/>
    <property type="molecule type" value="Genomic_DNA"/>
</dbReference>
<keyword evidence="3" id="KW-1185">Reference proteome</keyword>
<evidence type="ECO:0000313" key="3">
    <source>
        <dbReference type="Proteomes" id="UP000199515"/>
    </source>
</evidence>
<dbReference type="STRING" id="589385.SAMN05421504_108219"/>
<dbReference type="AlphaFoldDB" id="A0A1H3PHP6"/>
<name>A0A1H3PHP6_9PSEU</name>
<organism evidence="2 3">
    <name type="scientific">Amycolatopsis xylanica</name>
    <dbReference type="NCBI Taxonomy" id="589385"/>
    <lineage>
        <taxon>Bacteria</taxon>
        <taxon>Bacillati</taxon>
        <taxon>Actinomycetota</taxon>
        <taxon>Actinomycetes</taxon>
        <taxon>Pseudonocardiales</taxon>
        <taxon>Pseudonocardiaceae</taxon>
        <taxon>Amycolatopsis</taxon>
    </lineage>
</organism>
<evidence type="ECO:0000256" key="1">
    <source>
        <dbReference type="SAM" id="MobiDB-lite"/>
    </source>
</evidence>
<gene>
    <name evidence="2" type="ORF">SAMN05421504_108219</name>
</gene>
<evidence type="ECO:0000313" key="2">
    <source>
        <dbReference type="EMBL" id="SDZ00581.1"/>
    </source>
</evidence>
<protein>
    <submittedName>
        <fullName evidence="2">Uncharacterized protein</fullName>
    </submittedName>
</protein>
<sequence length="45" mass="4688">MCLYHLPGMLAALAEERGEAPVEAEGPAPDSVEESPGQGEFEACV</sequence>
<reference evidence="2 3" key="1">
    <citation type="submission" date="2016-10" db="EMBL/GenBank/DDBJ databases">
        <authorList>
            <person name="de Groot N.N."/>
        </authorList>
    </citation>
    <scope>NUCLEOTIDE SEQUENCE [LARGE SCALE GENOMIC DNA]</scope>
    <source>
        <strain evidence="2 3">CPCC 202699</strain>
    </source>
</reference>
<dbReference type="Proteomes" id="UP000199515">
    <property type="component" value="Unassembled WGS sequence"/>
</dbReference>
<feature type="region of interest" description="Disordered" evidence="1">
    <location>
        <begin position="16"/>
        <end position="45"/>
    </location>
</feature>